<feature type="domain" description="Leucine-rich repeat-containing N-terminal plant-type" evidence="15">
    <location>
        <begin position="22"/>
        <end position="72"/>
    </location>
</feature>
<evidence type="ECO:0000256" key="6">
    <source>
        <dbReference type="ARBA" id="ARBA00022614"/>
    </source>
</evidence>
<evidence type="ECO:0000259" key="15">
    <source>
        <dbReference type="Pfam" id="PF08263"/>
    </source>
</evidence>
<evidence type="ECO:0000256" key="3">
    <source>
        <dbReference type="ARBA" id="ARBA00004479"/>
    </source>
</evidence>
<organism evidence="17 18">
    <name type="scientific">Rosa chinensis</name>
    <name type="common">China rose</name>
    <dbReference type="NCBI Taxonomy" id="74649"/>
    <lineage>
        <taxon>Eukaryota</taxon>
        <taxon>Viridiplantae</taxon>
        <taxon>Streptophyta</taxon>
        <taxon>Embryophyta</taxon>
        <taxon>Tracheophyta</taxon>
        <taxon>Spermatophyta</taxon>
        <taxon>Magnoliopsida</taxon>
        <taxon>eudicotyledons</taxon>
        <taxon>Gunneridae</taxon>
        <taxon>Pentapetalae</taxon>
        <taxon>rosids</taxon>
        <taxon>fabids</taxon>
        <taxon>Rosales</taxon>
        <taxon>Rosaceae</taxon>
        <taxon>Rosoideae</taxon>
        <taxon>Rosoideae incertae sedis</taxon>
        <taxon>Rosa</taxon>
    </lineage>
</organism>
<dbReference type="InterPro" id="IPR055414">
    <property type="entry name" value="LRR_R13L4/SHOC2-like"/>
</dbReference>
<dbReference type="AlphaFoldDB" id="A0A2P6SFD6"/>
<comment type="caution">
    <text evidence="17">The sequence shown here is derived from an EMBL/GenBank/DDBJ whole genome shotgun (WGS) entry which is preliminary data.</text>
</comment>
<name>A0A2P6SFD6_ROSCH</name>
<dbReference type="Proteomes" id="UP000238479">
    <property type="component" value="Chromosome 1"/>
</dbReference>
<dbReference type="Gene3D" id="3.80.10.10">
    <property type="entry name" value="Ribonuclease Inhibitor"/>
    <property type="match status" value="2"/>
</dbReference>
<comment type="similarity">
    <text evidence="14">Belongs to the polygalacturonase-inhibiting protein family.</text>
</comment>
<dbReference type="Gramene" id="PRQ57394">
    <property type="protein sequence ID" value="PRQ57394"/>
    <property type="gene ID" value="RchiOBHm_Chr1g0347841"/>
</dbReference>
<evidence type="ECO:0000313" key="18">
    <source>
        <dbReference type="Proteomes" id="UP000238479"/>
    </source>
</evidence>
<dbReference type="FunFam" id="3.80.10.10:FF:000299">
    <property type="entry name" value="Piriformospora indica-insensitive protein 2"/>
    <property type="match status" value="1"/>
</dbReference>
<dbReference type="STRING" id="74649.A0A2P6SFD6"/>
<dbReference type="GO" id="GO:0005886">
    <property type="term" value="C:plasma membrane"/>
    <property type="evidence" value="ECO:0007669"/>
    <property type="project" value="UniProtKB-SubCell"/>
</dbReference>
<dbReference type="Pfam" id="PF23598">
    <property type="entry name" value="LRR_14"/>
    <property type="match status" value="1"/>
</dbReference>
<keyword evidence="10" id="KW-1133">Transmembrane helix</keyword>
<protein>
    <submittedName>
        <fullName evidence="17">Putative leucine-rich repeat-containing, plant-type, leucine-rich repeat domain, L</fullName>
    </submittedName>
</protein>
<evidence type="ECO:0000256" key="14">
    <source>
        <dbReference type="ARBA" id="ARBA00038043"/>
    </source>
</evidence>
<dbReference type="PANTHER" id="PTHR48061">
    <property type="entry name" value="LEUCINE-RICH REPEAT RECEPTOR PROTEIN KINASE EMS1-LIKE-RELATED"/>
    <property type="match status" value="1"/>
</dbReference>
<keyword evidence="5" id="KW-0964">Secreted</keyword>
<keyword evidence="11" id="KW-0472">Membrane</keyword>
<evidence type="ECO:0000256" key="13">
    <source>
        <dbReference type="ARBA" id="ARBA00023180"/>
    </source>
</evidence>
<keyword evidence="18" id="KW-1185">Reference proteome</keyword>
<evidence type="ECO:0000256" key="7">
    <source>
        <dbReference type="ARBA" id="ARBA00022692"/>
    </source>
</evidence>
<gene>
    <name evidence="17" type="ORF">RchiOBHm_Chr1g0347841</name>
</gene>
<evidence type="ECO:0000256" key="1">
    <source>
        <dbReference type="ARBA" id="ARBA00004191"/>
    </source>
</evidence>
<comment type="subcellular location">
    <subcellularLocation>
        <location evidence="2">Cell membrane</location>
    </subcellularLocation>
    <subcellularLocation>
        <location evidence="3">Membrane</location>
        <topology evidence="3">Single-pass type I membrane protein</topology>
    </subcellularLocation>
    <subcellularLocation>
        <location evidence="1">Secreted</location>
        <location evidence="1">Cell wall</location>
    </subcellularLocation>
</comment>
<dbReference type="SUPFAM" id="SSF52058">
    <property type="entry name" value="L domain-like"/>
    <property type="match status" value="1"/>
</dbReference>
<dbReference type="OMA" id="LNDFNCP"/>
<dbReference type="Pfam" id="PF08263">
    <property type="entry name" value="LRRNT_2"/>
    <property type="match status" value="1"/>
</dbReference>
<sequence length="343" mass="37692">MGLLQANIRMVSVLVKQASCSDEESYALLQFKHSFFININASLHDGAHSKTSSWKPEGGNSSCCSWEGVECDEGTGHVIGLDLSSSLLFGSINSSSTLFRLVHLQKLNLADNDFNYSQIPTTIRNFPRLRYLDLSGSVFFGQVPLEVSHLSKLSSLDLSDNFLNGPFSDSLANLTELTYLSLDENNNFNGSTLSWVGKLTKLTQLRLEGTNLIGNIPSSLGNLTQLTFLYLPCNQLTGPIPSWLGNLSSLAYLDLGVNKFHSSIPESLFNLMDLKALSLDGNDLTGQVDIFKVQNVTFLQLGGNKLEVITESKTIDATVLPMFRTLGLGSCCRHKKFNENKIH</sequence>
<dbReference type="FunFam" id="3.80.10.10:FF:000400">
    <property type="entry name" value="Nuclear pore complex protein NUP107"/>
    <property type="match status" value="1"/>
</dbReference>
<evidence type="ECO:0000256" key="9">
    <source>
        <dbReference type="ARBA" id="ARBA00022737"/>
    </source>
</evidence>
<evidence type="ECO:0000256" key="2">
    <source>
        <dbReference type="ARBA" id="ARBA00004236"/>
    </source>
</evidence>
<evidence type="ECO:0000256" key="4">
    <source>
        <dbReference type="ARBA" id="ARBA00022475"/>
    </source>
</evidence>
<keyword evidence="13" id="KW-0325">Glycoprotein</keyword>
<dbReference type="InterPro" id="IPR013210">
    <property type="entry name" value="LRR_N_plant-typ"/>
</dbReference>
<accession>A0A2P6SFD6</accession>
<evidence type="ECO:0000256" key="10">
    <source>
        <dbReference type="ARBA" id="ARBA00022989"/>
    </source>
</evidence>
<keyword evidence="5" id="KW-0134">Cell wall</keyword>
<evidence type="ECO:0000256" key="5">
    <source>
        <dbReference type="ARBA" id="ARBA00022512"/>
    </source>
</evidence>
<keyword evidence="7" id="KW-0812">Transmembrane</keyword>
<evidence type="ECO:0000259" key="16">
    <source>
        <dbReference type="Pfam" id="PF23598"/>
    </source>
</evidence>
<evidence type="ECO:0000313" key="17">
    <source>
        <dbReference type="EMBL" id="PRQ57394.1"/>
    </source>
</evidence>
<evidence type="ECO:0000256" key="11">
    <source>
        <dbReference type="ARBA" id="ARBA00023136"/>
    </source>
</evidence>
<keyword evidence="4" id="KW-1003">Cell membrane</keyword>
<dbReference type="EMBL" id="PDCK01000039">
    <property type="protein sequence ID" value="PRQ57394.1"/>
    <property type="molecule type" value="Genomic_DNA"/>
</dbReference>
<keyword evidence="12" id="KW-0675">Receptor</keyword>
<keyword evidence="8" id="KW-0732">Signal</keyword>
<keyword evidence="6" id="KW-0433">Leucine-rich repeat</keyword>
<evidence type="ECO:0000256" key="8">
    <source>
        <dbReference type="ARBA" id="ARBA00022729"/>
    </source>
</evidence>
<dbReference type="InterPro" id="IPR046956">
    <property type="entry name" value="RLP23-like"/>
</dbReference>
<reference evidence="17 18" key="1">
    <citation type="journal article" date="2018" name="Nat. Genet.">
        <title>The Rosa genome provides new insights in the design of modern roses.</title>
        <authorList>
            <person name="Bendahmane M."/>
        </authorList>
    </citation>
    <scope>NUCLEOTIDE SEQUENCE [LARGE SCALE GENOMIC DNA]</scope>
    <source>
        <strain evidence="18">cv. Old Blush</strain>
    </source>
</reference>
<feature type="domain" description="Disease resistance R13L4/SHOC-2-like LRR" evidence="16">
    <location>
        <begin position="170"/>
        <end position="282"/>
    </location>
</feature>
<proteinExistence type="inferred from homology"/>
<dbReference type="InterPro" id="IPR032675">
    <property type="entry name" value="LRR_dom_sf"/>
</dbReference>
<evidence type="ECO:0000256" key="12">
    <source>
        <dbReference type="ARBA" id="ARBA00023170"/>
    </source>
</evidence>
<keyword evidence="9" id="KW-0677">Repeat</keyword>
<dbReference type="PANTHER" id="PTHR48061:SF46">
    <property type="entry name" value="LEUCINE-RICH REPEAT-CONTAINING N-TERMINAL PLANT-TYPE DOMAIN-CONTAINING PROTEIN"/>
    <property type="match status" value="1"/>
</dbReference>